<organism evidence="2 3">
    <name type="scientific">Rhizorhabdus wittichii</name>
    <dbReference type="NCBI Taxonomy" id="160791"/>
    <lineage>
        <taxon>Bacteria</taxon>
        <taxon>Pseudomonadati</taxon>
        <taxon>Pseudomonadota</taxon>
        <taxon>Alphaproteobacteria</taxon>
        <taxon>Sphingomonadales</taxon>
        <taxon>Sphingomonadaceae</taxon>
        <taxon>Rhizorhabdus</taxon>
    </lineage>
</organism>
<dbReference type="Proteomes" id="UP000664914">
    <property type="component" value="Chromosome"/>
</dbReference>
<dbReference type="RefSeq" id="WP_208634258.1">
    <property type="nucleotide sequence ID" value="NZ_CP059319.1"/>
</dbReference>
<reference evidence="2" key="2">
    <citation type="submission" date="2021-04" db="EMBL/GenBank/DDBJ databases">
        <title>Isolation and genomic analysis of the ibuprofen-degrading bacterium Sphingomonas strain MPO218.</title>
        <authorList>
            <person name="Aulestia M."/>
            <person name="Flores A."/>
            <person name="Mangas E.L."/>
            <person name="Perez-Pulido A.J."/>
            <person name="Santero E."/>
            <person name="Camacho E.M."/>
        </authorList>
    </citation>
    <scope>NUCLEOTIDE SEQUENCE</scope>
    <source>
        <strain evidence="2">MPO218</strain>
    </source>
</reference>
<proteinExistence type="predicted"/>
<sequence length="71" mass="8303">MAEFDRVKSGIQRRRHPTAAAGRSDIALPGVFAYIAPTSRHWKLCRGWLRKLPAQEVLRFEQELEWRTSPR</sequence>
<dbReference type="EMBL" id="CP059319">
    <property type="protein sequence ID" value="QTH24276.1"/>
    <property type="molecule type" value="Genomic_DNA"/>
</dbReference>
<reference evidence="2" key="1">
    <citation type="submission" date="2020-07" db="EMBL/GenBank/DDBJ databases">
        <authorList>
            <person name="Camacho E."/>
        </authorList>
    </citation>
    <scope>NUCLEOTIDE SEQUENCE</scope>
    <source>
        <strain evidence="2">MPO218</strain>
    </source>
</reference>
<dbReference type="AlphaFoldDB" id="A0A975D7D0"/>
<evidence type="ECO:0000256" key="1">
    <source>
        <dbReference type="SAM" id="MobiDB-lite"/>
    </source>
</evidence>
<name>A0A975D7D0_9SPHN</name>
<evidence type="ECO:0000313" key="3">
    <source>
        <dbReference type="Proteomes" id="UP000664914"/>
    </source>
</evidence>
<feature type="region of interest" description="Disordered" evidence="1">
    <location>
        <begin position="1"/>
        <end position="20"/>
    </location>
</feature>
<accession>A0A975D7D0</accession>
<evidence type="ECO:0000313" key="2">
    <source>
        <dbReference type="EMBL" id="QTH24276.1"/>
    </source>
</evidence>
<protein>
    <submittedName>
        <fullName evidence="2">Uncharacterized protein</fullName>
    </submittedName>
</protein>
<gene>
    <name evidence="2" type="ORF">HRJ34_12650</name>
</gene>